<dbReference type="Proteomes" id="UP000036367">
    <property type="component" value="Unassembled WGS sequence"/>
</dbReference>
<comment type="caution">
    <text evidence="2">The sequence shown here is derived from an EMBL/GenBank/DDBJ whole genome shotgun (WGS) entry which is preliminary data.</text>
</comment>
<dbReference type="EMBL" id="LECT01000028">
    <property type="protein sequence ID" value="KLU04492.1"/>
    <property type="molecule type" value="Genomic_DNA"/>
</dbReference>
<reference evidence="2" key="1">
    <citation type="submission" date="2015-05" db="EMBL/GenBank/DDBJ databases">
        <title>Permanent draft genome of Rhodopirellula islandicus K833.</title>
        <authorList>
            <person name="Kizina J."/>
            <person name="Richter M."/>
            <person name="Glockner F.O."/>
            <person name="Harder J."/>
        </authorList>
    </citation>
    <scope>NUCLEOTIDE SEQUENCE [LARGE SCALE GENOMIC DNA]</scope>
    <source>
        <strain evidence="2">K833</strain>
    </source>
</reference>
<proteinExistence type="predicted"/>
<accession>A0A0J1BD07</accession>
<evidence type="ECO:0000256" key="1">
    <source>
        <dbReference type="SAM" id="MobiDB-lite"/>
    </source>
</evidence>
<organism evidence="2 3">
    <name type="scientific">Rhodopirellula islandica</name>
    <dbReference type="NCBI Taxonomy" id="595434"/>
    <lineage>
        <taxon>Bacteria</taxon>
        <taxon>Pseudomonadati</taxon>
        <taxon>Planctomycetota</taxon>
        <taxon>Planctomycetia</taxon>
        <taxon>Pirellulales</taxon>
        <taxon>Pirellulaceae</taxon>
        <taxon>Rhodopirellula</taxon>
    </lineage>
</organism>
<keyword evidence="3" id="KW-1185">Reference proteome</keyword>
<evidence type="ECO:0000313" key="3">
    <source>
        <dbReference type="Proteomes" id="UP000036367"/>
    </source>
</evidence>
<name>A0A0J1BD07_RHOIS</name>
<feature type="region of interest" description="Disordered" evidence="1">
    <location>
        <begin position="1"/>
        <end position="29"/>
    </location>
</feature>
<gene>
    <name evidence="2" type="ORF">RISK_003546</name>
</gene>
<evidence type="ECO:0000313" key="2">
    <source>
        <dbReference type="EMBL" id="KLU04492.1"/>
    </source>
</evidence>
<feature type="compositionally biased region" description="Basic and acidic residues" evidence="1">
    <location>
        <begin position="10"/>
        <end position="20"/>
    </location>
</feature>
<dbReference type="AlphaFoldDB" id="A0A0J1BD07"/>
<dbReference type="PATRIC" id="fig|595434.4.peg.3375"/>
<sequence>MAIRSGKGGGSDKSRVDASLRRCSSSTRTRSLLFSGKWEVPVNGTLWSQRRQTSFQV</sequence>
<protein>
    <submittedName>
        <fullName evidence="2">Uncharacterized protein</fullName>
    </submittedName>
</protein>